<accession>A0ABN2R120</accession>
<organism evidence="3 4">
    <name type="scientific">Catenulispora subtropica</name>
    <dbReference type="NCBI Taxonomy" id="450798"/>
    <lineage>
        <taxon>Bacteria</taxon>
        <taxon>Bacillati</taxon>
        <taxon>Actinomycetota</taxon>
        <taxon>Actinomycetes</taxon>
        <taxon>Catenulisporales</taxon>
        <taxon>Catenulisporaceae</taxon>
        <taxon>Catenulispora</taxon>
    </lineage>
</organism>
<keyword evidence="4" id="KW-1185">Reference proteome</keyword>
<sequence length="531" mass="57645">MVVVLAGIALYCVAVIFFATTVAPFLIGATALAFVGRVLVAHGQVLLRRMSNPDPAARDPRGYPPDQEPEPAYRQYFFGPALHDLRRVVTEGAMAGAQLFRDWGSAITTRMFTAPDLSPLVTWPIGIALWIGLAAGGVAAGALLAAIMVLHGVVILLAQLVSRAAIGMLRGTDTALLAAKGIRGMTCPHCYHRIEYPSYSCEAPHCARRHRDVRPGRYGVLRRRCACGAKLPTLLLLGSHQLPAHCPDCGRTMSDETGRRREQIVPLLGASNAGKTQLMAAIMMLLMRGAERDRVPARLADAATAGSYRVLTEILRQAGHVTGTGPELPRAHSLYLGSGRAERLIHLFDAAGERFTAVDRTDELEYFRNARSMLFVLDPLSVPAFRDTLDPDHRDGIDWSLASKEPPSLVFDQAVQTLIQMGAQTRRTRLAVAVSKSDLFETLGTAPVRASDPDACERWLSDELGLGNLIRSMQHEFGEVRFSFTAAVLQPDGDVDSSISTLGSWLLGEARLPRQLRKLAAARPRAEPSAP</sequence>
<proteinExistence type="predicted"/>
<gene>
    <name evidence="3" type="ORF">GCM10009838_17310</name>
</gene>
<keyword evidence="1" id="KW-0812">Transmembrane</keyword>
<feature type="transmembrane region" description="Helical" evidence="1">
    <location>
        <begin position="117"/>
        <end position="136"/>
    </location>
</feature>
<feature type="domain" description="Double-GTPase 2" evidence="2">
    <location>
        <begin position="264"/>
        <end position="496"/>
    </location>
</feature>
<reference evidence="3 4" key="1">
    <citation type="journal article" date="2019" name="Int. J. Syst. Evol. Microbiol.">
        <title>The Global Catalogue of Microorganisms (GCM) 10K type strain sequencing project: providing services to taxonomists for standard genome sequencing and annotation.</title>
        <authorList>
            <consortium name="The Broad Institute Genomics Platform"/>
            <consortium name="The Broad Institute Genome Sequencing Center for Infectious Disease"/>
            <person name="Wu L."/>
            <person name="Ma J."/>
        </authorList>
    </citation>
    <scope>NUCLEOTIDE SEQUENCE [LARGE SCALE GENOMIC DNA]</scope>
    <source>
        <strain evidence="3 4">JCM 16013</strain>
    </source>
</reference>
<evidence type="ECO:0000313" key="4">
    <source>
        <dbReference type="Proteomes" id="UP001499854"/>
    </source>
</evidence>
<name>A0ABN2R120_9ACTN</name>
<dbReference type="Proteomes" id="UP001499854">
    <property type="component" value="Unassembled WGS sequence"/>
</dbReference>
<dbReference type="InterPro" id="IPR045528">
    <property type="entry name" value="DO-GTPase2"/>
</dbReference>
<protein>
    <recommendedName>
        <fullName evidence="2">Double-GTPase 2 domain-containing protein</fullName>
    </recommendedName>
</protein>
<keyword evidence="1" id="KW-1133">Transmembrane helix</keyword>
<dbReference type="EMBL" id="BAAAQM010000007">
    <property type="protein sequence ID" value="GAA1961284.1"/>
    <property type="molecule type" value="Genomic_DNA"/>
</dbReference>
<evidence type="ECO:0000256" key="1">
    <source>
        <dbReference type="SAM" id="Phobius"/>
    </source>
</evidence>
<comment type="caution">
    <text evidence="3">The sequence shown here is derived from an EMBL/GenBank/DDBJ whole genome shotgun (WGS) entry which is preliminary data.</text>
</comment>
<evidence type="ECO:0000259" key="2">
    <source>
        <dbReference type="Pfam" id="PF19993"/>
    </source>
</evidence>
<feature type="transmembrane region" description="Helical" evidence="1">
    <location>
        <begin position="142"/>
        <end position="161"/>
    </location>
</feature>
<dbReference type="Pfam" id="PF19993">
    <property type="entry name" value="DO-GTPase2"/>
    <property type="match status" value="1"/>
</dbReference>
<feature type="transmembrane region" description="Helical" evidence="1">
    <location>
        <begin position="6"/>
        <end position="39"/>
    </location>
</feature>
<evidence type="ECO:0000313" key="3">
    <source>
        <dbReference type="EMBL" id="GAA1961284.1"/>
    </source>
</evidence>
<keyword evidence="1" id="KW-0472">Membrane</keyword>